<name>A0AAF3EXU9_9BILA</name>
<dbReference type="SUPFAM" id="SSF56112">
    <property type="entry name" value="Protein kinase-like (PK-like)"/>
    <property type="match status" value="1"/>
</dbReference>
<keyword evidence="1" id="KW-0808">Transferase</keyword>
<protein>
    <recommendedName>
        <fullName evidence="5">Protein kinase domain-containing protein</fullName>
    </recommendedName>
</protein>
<dbReference type="SMART" id="SM00220">
    <property type="entry name" value="S_TKc"/>
    <property type="match status" value="1"/>
</dbReference>
<evidence type="ECO:0000256" key="3">
    <source>
        <dbReference type="ARBA" id="ARBA00022777"/>
    </source>
</evidence>
<dbReference type="PROSITE" id="PS00108">
    <property type="entry name" value="PROTEIN_KINASE_ST"/>
    <property type="match status" value="1"/>
</dbReference>
<feature type="domain" description="Protein kinase" evidence="5">
    <location>
        <begin position="1"/>
        <end position="216"/>
    </location>
</feature>
<keyword evidence="4" id="KW-0067">ATP-binding</keyword>
<dbReference type="GO" id="GO:0005776">
    <property type="term" value="C:autophagosome"/>
    <property type="evidence" value="ECO:0007669"/>
    <property type="project" value="TreeGrafter"/>
</dbReference>
<evidence type="ECO:0000259" key="5">
    <source>
        <dbReference type="PROSITE" id="PS50011"/>
    </source>
</evidence>
<dbReference type="Gene3D" id="1.10.510.10">
    <property type="entry name" value="Transferase(Phosphotransferase) domain 1"/>
    <property type="match status" value="1"/>
</dbReference>
<sequence length="238" mass="27219">MILLDSTALILDGAVWTAEQPNDDVVIKIQKTDKGMREADFLKVEVSKCGHYEGSRPEFITGKEANIIHLDLKPENVLLKSADLKSGVQIADFGESIRVSPQDSTQKLLEDFCTTFRFMPPEVLEREISLASFATDVWSLGIILFEITYRKNLLKNSDRDSLWKELQEKPRLNGSIDVKKIHPTLKLSSSHQKMLQRCLTSEYNNRIKFEEMKQLLNSTWGRIEEDDNTDFLPPSPSF</sequence>
<evidence type="ECO:0000256" key="2">
    <source>
        <dbReference type="ARBA" id="ARBA00022741"/>
    </source>
</evidence>
<dbReference type="GO" id="GO:0010506">
    <property type="term" value="P:regulation of autophagy"/>
    <property type="evidence" value="ECO:0007669"/>
    <property type="project" value="InterPro"/>
</dbReference>
<evidence type="ECO:0000313" key="7">
    <source>
        <dbReference type="WBParaSite" id="MBELARI_LOCUS19031"/>
    </source>
</evidence>
<dbReference type="AlphaFoldDB" id="A0AAF3EXU9"/>
<keyword evidence="6" id="KW-1185">Reference proteome</keyword>
<dbReference type="PROSITE" id="PS50011">
    <property type="entry name" value="PROTEIN_KINASE_DOM"/>
    <property type="match status" value="1"/>
</dbReference>
<keyword evidence="3" id="KW-0418">Kinase</keyword>
<keyword evidence="2" id="KW-0547">Nucleotide-binding</keyword>
<dbReference type="InterPro" id="IPR000719">
    <property type="entry name" value="Prot_kinase_dom"/>
</dbReference>
<dbReference type="GO" id="GO:0004674">
    <property type="term" value="F:protein serine/threonine kinase activity"/>
    <property type="evidence" value="ECO:0007669"/>
    <property type="project" value="InterPro"/>
</dbReference>
<dbReference type="WBParaSite" id="MBELARI_LOCUS19031">
    <property type="protein sequence ID" value="MBELARI_LOCUS19031"/>
    <property type="gene ID" value="MBELARI_LOCUS19031"/>
</dbReference>
<dbReference type="GO" id="GO:0016020">
    <property type="term" value="C:membrane"/>
    <property type="evidence" value="ECO:0007669"/>
    <property type="project" value="TreeGrafter"/>
</dbReference>
<dbReference type="InterPro" id="IPR011009">
    <property type="entry name" value="Kinase-like_dom_sf"/>
</dbReference>
<reference evidence="7" key="1">
    <citation type="submission" date="2024-02" db="UniProtKB">
        <authorList>
            <consortium name="WormBaseParasite"/>
        </authorList>
    </citation>
    <scope>IDENTIFICATION</scope>
</reference>
<evidence type="ECO:0000313" key="6">
    <source>
        <dbReference type="Proteomes" id="UP000887575"/>
    </source>
</evidence>
<dbReference type="GO" id="GO:0005524">
    <property type="term" value="F:ATP binding"/>
    <property type="evidence" value="ECO:0007669"/>
    <property type="project" value="UniProtKB-KW"/>
</dbReference>
<organism evidence="6 7">
    <name type="scientific">Mesorhabditis belari</name>
    <dbReference type="NCBI Taxonomy" id="2138241"/>
    <lineage>
        <taxon>Eukaryota</taxon>
        <taxon>Metazoa</taxon>
        <taxon>Ecdysozoa</taxon>
        <taxon>Nematoda</taxon>
        <taxon>Chromadorea</taxon>
        <taxon>Rhabditida</taxon>
        <taxon>Rhabditina</taxon>
        <taxon>Rhabditomorpha</taxon>
        <taxon>Rhabditoidea</taxon>
        <taxon>Rhabditidae</taxon>
        <taxon>Mesorhabditinae</taxon>
        <taxon>Mesorhabditis</taxon>
    </lineage>
</organism>
<evidence type="ECO:0000256" key="4">
    <source>
        <dbReference type="ARBA" id="ARBA00022840"/>
    </source>
</evidence>
<dbReference type="GO" id="GO:0005829">
    <property type="term" value="C:cytosol"/>
    <property type="evidence" value="ECO:0007669"/>
    <property type="project" value="TreeGrafter"/>
</dbReference>
<dbReference type="InterPro" id="IPR008271">
    <property type="entry name" value="Ser/Thr_kinase_AS"/>
</dbReference>
<dbReference type="Pfam" id="PF00069">
    <property type="entry name" value="Pkinase"/>
    <property type="match status" value="1"/>
</dbReference>
<dbReference type="GO" id="GO:0000407">
    <property type="term" value="C:phagophore assembly site"/>
    <property type="evidence" value="ECO:0007669"/>
    <property type="project" value="TreeGrafter"/>
</dbReference>
<proteinExistence type="predicted"/>
<dbReference type="Proteomes" id="UP000887575">
    <property type="component" value="Unassembled WGS sequence"/>
</dbReference>
<dbReference type="PANTHER" id="PTHR24348:SF22">
    <property type="entry name" value="NON-SPECIFIC SERINE_THREONINE PROTEIN KINASE"/>
    <property type="match status" value="1"/>
</dbReference>
<dbReference type="PANTHER" id="PTHR24348">
    <property type="entry name" value="SERINE/THREONINE-PROTEIN KINASE UNC-51-RELATED"/>
    <property type="match status" value="1"/>
</dbReference>
<accession>A0AAF3EXU9</accession>
<dbReference type="GO" id="GO:0000045">
    <property type="term" value="P:autophagosome assembly"/>
    <property type="evidence" value="ECO:0007669"/>
    <property type="project" value="TreeGrafter"/>
</dbReference>
<dbReference type="InterPro" id="IPR045269">
    <property type="entry name" value="Atg1-like"/>
</dbReference>
<evidence type="ECO:0000256" key="1">
    <source>
        <dbReference type="ARBA" id="ARBA00022679"/>
    </source>
</evidence>